<accession>A0A4Y7U492</accession>
<gene>
    <name evidence="1" type="ORF">D0809_26555</name>
</gene>
<reference evidence="1 2" key="1">
    <citation type="journal article" date="2018" name="Syst. Appl. Microbiol.">
        <title>Flavobacterium circumlabens sp. nov. and Flavobacterium cupreum sp. nov., two psychrotrophic species isolated from Antarctic environmental samples.</title>
        <authorList>
            <person name="Kralova S."/>
            <person name="Busse H.J."/>
            <person name="Svec P."/>
            <person name="Maslanova I."/>
            <person name="Stankova E."/>
            <person name="Bartak M."/>
            <person name="Sedlacek I."/>
        </authorList>
    </citation>
    <scope>NUCLEOTIDE SEQUENCE [LARGE SCALE GENOMIC DNA]</scope>
    <source>
        <strain evidence="1 2">CCM 8828</strain>
    </source>
</reference>
<dbReference type="Gene3D" id="2.160.20.10">
    <property type="entry name" value="Single-stranded right-handed beta-helix, Pectin lyase-like"/>
    <property type="match status" value="1"/>
</dbReference>
<organism evidence="1 2">
    <name type="scientific">Flavobacterium circumlabens</name>
    <dbReference type="NCBI Taxonomy" id="2133765"/>
    <lineage>
        <taxon>Bacteria</taxon>
        <taxon>Pseudomonadati</taxon>
        <taxon>Bacteroidota</taxon>
        <taxon>Flavobacteriia</taxon>
        <taxon>Flavobacteriales</taxon>
        <taxon>Flavobacteriaceae</taxon>
        <taxon>Flavobacterium</taxon>
    </lineage>
</organism>
<dbReference type="SUPFAM" id="SSF51126">
    <property type="entry name" value="Pectin lyase-like"/>
    <property type="match status" value="1"/>
</dbReference>
<comment type="caution">
    <text evidence="1">The sequence shown here is derived from an EMBL/GenBank/DDBJ whole genome shotgun (WGS) entry which is preliminary data.</text>
</comment>
<sequence>LPAKIAVSGTLKLVRESGNIHLDFAELEPVPAAVTAPSGSVTYTGNGSDLQTFIDANGGKKIFVPTGVFNVNRELYFGSANTSLVGAGMWYTQINFTNTSSGNGGLRANASNISFSDLYLTTNSASRSNSYKAINGVFT</sequence>
<name>A0A4Y7U492_9FLAO</name>
<dbReference type="InterPro" id="IPR011050">
    <property type="entry name" value="Pectin_lyase_fold/virulence"/>
</dbReference>
<proteinExistence type="predicted"/>
<evidence type="ECO:0000313" key="1">
    <source>
        <dbReference type="EMBL" id="TEB41236.1"/>
    </source>
</evidence>
<dbReference type="InterPro" id="IPR012334">
    <property type="entry name" value="Pectin_lyas_fold"/>
</dbReference>
<feature type="non-terminal residue" evidence="1">
    <location>
        <position position="139"/>
    </location>
</feature>
<dbReference type="AlphaFoldDB" id="A0A4Y7U492"/>
<evidence type="ECO:0008006" key="3">
    <source>
        <dbReference type="Google" id="ProtNLM"/>
    </source>
</evidence>
<protein>
    <recommendedName>
        <fullName evidence="3">Pectate lyase superfamily protein domain-containing protein</fullName>
    </recommendedName>
</protein>
<dbReference type="Proteomes" id="UP000298340">
    <property type="component" value="Unassembled WGS sequence"/>
</dbReference>
<evidence type="ECO:0000313" key="2">
    <source>
        <dbReference type="Proteomes" id="UP000298340"/>
    </source>
</evidence>
<feature type="non-terminal residue" evidence="1">
    <location>
        <position position="1"/>
    </location>
</feature>
<dbReference type="EMBL" id="QWDN01000424">
    <property type="protein sequence ID" value="TEB41236.1"/>
    <property type="molecule type" value="Genomic_DNA"/>
</dbReference>